<comment type="catalytic activity">
    <reaction evidence="8">
        <text>ATP + H2O = ADP + phosphate + H(+)</text>
        <dbReference type="Rhea" id="RHEA:13065"/>
        <dbReference type="ChEBI" id="CHEBI:15377"/>
        <dbReference type="ChEBI" id="CHEBI:15378"/>
        <dbReference type="ChEBI" id="CHEBI:30616"/>
        <dbReference type="ChEBI" id="CHEBI:43474"/>
        <dbReference type="ChEBI" id="CHEBI:456216"/>
        <dbReference type="EC" id="3.6.4.13"/>
    </reaction>
</comment>
<feature type="compositionally biased region" description="Basic residues" evidence="10">
    <location>
        <begin position="607"/>
        <end position="619"/>
    </location>
</feature>
<protein>
    <recommendedName>
        <fullName evidence="1">RNA helicase</fullName>
        <ecNumber evidence="1">3.6.4.13</ecNumber>
    </recommendedName>
</protein>
<dbReference type="GO" id="GO:0005829">
    <property type="term" value="C:cytosol"/>
    <property type="evidence" value="ECO:0007669"/>
    <property type="project" value="TreeGrafter"/>
</dbReference>
<dbReference type="GO" id="GO:0003724">
    <property type="term" value="F:RNA helicase activity"/>
    <property type="evidence" value="ECO:0007669"/>
    <property type="project" value="UniProtKB-EC"/>
</dbReference>
<evidence type="ECO:0000256" key="9">
    <source>
        <dbReference type="PROSITE-ProRule" id="PRU00552"/>
    </source>
</evidence>
<keyword evidence="4" id="KW-0347">Helicase</keyword>
<evidence type="ECO:0000259" key="13">
    <source>
        <dbReference type="PROSITE" id="PS51195"/>
    </source>
</evidence>
<dbReference type="Gene3D" id="3.40.50.300">
    <property type="entry name" value="P-loop containing nucleotide triphosphate hydrolases"/>
    <property type="match status" value="2"/>
</dbReference>
<dbReference type="PANTHER" id="PTHR47959:SF21">
    <property type="entry name" value="DEAD-BOX HELICASE 56"/>
    <property type="match status" value="1"/>
</dbReference>
<feature type="compositionally biased region" description="Acidic residues" evidence="10">
    <location>
        <begin position="24"/>
        <end position="76"/>
    </location>
</feature>
<feature type="region of interest" description="Disordered" evidence="10">
    <location>
        <begin position="1"/>
        <end position="92"/>
    </location>
</feature>
<evidence type="ECO:0000259" key="11">
    <source>
        <dbReference type="PROSITE" id="PS51192"/>
    </source>
</evidence>
<reference evidence="14 15" key="1">
    <citation type="journal article" date="2024" name="Science">
        <title>Giant polyketide synthase enzymes in the biosynthesis of giant marine polyether toxins.</title>
        <authorList>
            <person name="Fallon T.R."/>
            <person name="Shende V.V."/>
            <person name="Wierzbicki I.H."/>
            <person name="Pendleton A.L."/>
            <person name="Watervoot N.F."/>
            <person name="Auber R.P."/>
            <person name="Gonzalez D.J."/>
            <person name="Wisecaver J.H."/>
            <person name="Moore B.S."/>
        </authorList>
    </citation>
    <scope>NUCLEOTIDE SEQUENCE [LARGE SCALE GENOMIC DNA]</scope>
    <source>
        <strain evidence="14 15">12B1</strain>
    </source>
</reference>
<dbReference type="SUPFAM" id="SSF52540">
    <property type="entry name" value="P-loop containing nucleoside triphosphate hydrolases"/>
    <property type="match status" value="2"/>
</dbReference>
<name>A0AB34JNG2_PRYPA</name>
<evidence type="ECO:0000256" key="6">
    <source>
        <dbReference type="ARBA" id="ARBA00022884"/>
    </source>
</evidence>
<feature type="domain" description="DEAD-box RNA helicase Q" evidence="13">
    <location>
        <begin position="93"/>
        <end position="121"/>
    </location>
</feature>
<sequence>MGPRAVTRPAHGSKAEESVVMREEFEEEEEGEEEEDEQGEEEGEEEEEEEEEEGEEEEGEEEEGEEEAADEEGEEEAQPREDAAGSGAAASSGGFGSLGLDLRLLKALRKLGLHQPSAVQARCIPLALQGKDVLCRAPTGSGKTYAYALPLLHKLLLRPADGVGALVLVPTRELCGQVHGVLRRLLGHAGAAGVRLQQLSTPADAALALQSPPHALVGTPAQLARVASRLCLRGSLHTLVLDEADLLLSYGYGDDIRALGAELPPSVHTLLLSATVTPDVEGVTALLLHNPVSVDIDEEGGGKLRQFYVQCSHADKFLLMYALFKLNRIPGRSLIFVNSVDRGFRLKLFLEQFGVNAGILNCELPLASRWHSIQAFNRGLFDILVATDDPKLMTGRASGGGGGAEAAEAEAVEAGGKAKKKPKAAQPSAADAEFGVSRGVDFTDVTAVINMDLPTSLEVYRHRVGRTARGGQGGTAISMVSPDAADASLLRELHASSASLLQFSVDMEKLAAFKYRTEDALRAVTRRAVKEARLAEIKRELLHSRRLESHFESHPDDLSLLRRDAPRAALPKHAHLARVPAYLKPQTEGATAAVAPVRARARAGEAKRRKLYGKKKKKDPLRGGRGIGKSKKRVHQ</sequence>
<feature type="short sequence motif" description="Q motif" evidence="9">
    <location>
        <begin position="93"/>
        <end position="121"/>
    </location>
</feature>
<evidence type="ECO:0000256" key="5">
    <source>
        <dbReference type="ARBA" id="ARBA00022840"/>
    </source>
</evidence>
<dbReference type="InterPro" id="IPR011545">
    <property type="entry name" value="DEAD/DEAH_box_helicase_dom"/>
</dbReference>
<evidence type="ECO:0000256" key="2">
    <source>
        <dbReference type="ARBA" id="ARBA00022741"/>
    </source>
</evidence>
<feature type="compositionally biased region" description="Low complexity" evidence="10">
    <location>
        <begin position="588"/>
        <end position="598"/>
    </location>
</feature>
<keyword evidence="3" id="KW-0378">Hydrolase</keyword>
<keyword evidence="5" id="KW-0067">ATP-binding</keyword>
<feature type="domain" description="Helicase C-terminal" evidence="12">
    <location>
        <begin position="303"/>
        <end position="511"/>
    </location>
</feature>
<dbReference type="GO" id="GO:0016787">
    <property type="term" value="F:hydrolase activity"/>
    <property type="evidence" value="ECO:0007669"/>
    <property type="project" value="UniProtKB-KW"/>
</dbReference>
<keyword evidence="2" id="KW-0547">Nucleotide-binding</keyword>
<accession>A0AB34JNG2</accession>
<comment type="caution">
    <text evidence="14">The sequence shown here is derived from an EMBL/GenBank/DDBJ whole genome shotgun (WGS) entry which is preliminary data.</text>
</comment>
<keyword evidence="15" id="KW-1185">Reference proteome</keyword>
<dbReference type="GO" id="GO:0003723">
    <property type="term" value="F:RNA binding"/>
    <property type="evidence" value="ECO:0007669"/>
    <property type="project" value="UniProtKB-KW"/>
</dbReference>
<proteinExistence type="inferred from homology"/>
<evidence type="ECO:0000256" key="7">
    <source>
        <dbReference type="ARBA" id="ARBA00038041"/>
    </source>
</evidence>
<dbReference type="GO" id="GO:0005524">
    <property type="term" value="F:ATP binding"/>
    <property type="evidence" value="ECO:0007669"/>
    <property type="project" value="UniProtKB-KW"/>
</dbReference>
<evidence type="ECO:0000256" key="10">
    <source>
        <dbReference type="SAM" id="MobiDB-lite"/>
    </source>
</evidence>
<dbReference type="AlphaFoldDB" id="A0AB34JNG2"/>
<dbReference type="InterPro" id="IPR014014">
    <property type="entry name" value="RNA_helicase_DEAD_Q_motif"/>
</dbReference>
<keyword evidence="6" id="KW-0694">RNA-binding</keyword>
<dbReference type="PANTHER" id="PTHR47959">
    <property type="entry name" value="ATP-DEPENDENT RNA HELICASE RHLE-RELATED"/>
    <property type="match status" value="1"/>
</dbReference>
<dbReference type="PROSITE" id="PS51195">
    <property type="entry name" value="Q_MOTIF"/>
    <property type="match status" value="1"/>
</dbReference>
<feature type="region of interest" description="Disordered" evidence="10">
    <location>
        <begin position="587"/>
        <end position="636"/>
    </location>
</feature>
<dbReference type="EMBL" id="JBGBPQ010000006">
    <property type="protein sequence ID" value="KAL1523368.1"/>
    <property type="molecule type" value="Genomic_DNA"/>
</dbReference>
<dbReference type="EC" id="3.6.4.13" evidence="1"/>
<organism evidence="14 15">
    <name type="scientific">Prymnesium parvum</name>
    <name type="common">Toxic golden alga</name>
    <dbReference type="NCBI Taxonomy" id="97485"/>
    <lineage>
        <taxon>Eukaryota</taxon>
        <taxon>Haptista</taxon>
        <taxon>Haptophyta</taxon>
        <taxon>Prymnesiophyceae</taxon>
        <taxon>Prymnesiales</taxon>
        <taxon>Prymnesiaceae</taxon>
        <taxon>Prymnesium</taxon>
    </lineage>
</organism>
<evidence type="ECO:0000256" key="4">
    <source>
        <dbReference type="ARBA" id="ARBA00022806"/>
    </source>
</evidence>
<comment type="similarity">
    <text evidence="7">Belongs to the DEAD box helicase family. DDX56/DBP9 subfamily.</text>
</comment>
<evidence type="ECO:0000256" key="8">
    <source>
        <dbReference type="ARBA" id="ARBA00047984"/>
    </source>
</evidence>
<dbReference type="CDD" id="cd18787">
    <property type="entry name" value="SF2_C_DEAD"/>
    <property type="match status" value="1"/>
</dbReference>
<dbReference type="SMART" id="SM00490">
    <property type="entry name" value="HELICc"/>
    <property type="match status" value="1"/>
</dbReference>
<evidence type="ECO:0000259" key="12">
    <source>
        <dbReference type="PROSITE" id="PS51194"/>
    </source>
</evidence>
<feature type="domain" description="Helicase ATP-binding" evidence="11">
    <location>
        <begin position="124"/>
        <end position="294"/>
    </location>
</feature>
<gene>
    <name evidence="14" type="ORF">AB1Y20_018312</name>
</gene>
<dbReference type="Pfam" id="PF00270">
    <property type="entry name" value="DEAD"/>
    <property type="match status" value="1"/>
</dbReference>
<evidence type="ECO:0000313" key="14">
    <source>
        <dbReference type="EMBL" id="KAL1523368.1"/>
    </source>
</evidence>
<dbReference type="InterPro" id="IPR001650">
    <property type="entry name" value="Helicase_C-like"/>
</dbReference>
<feature type="compositionally biased region" description="Basic and acidic residues" evidence="10">
    <location>
        <begin position="13"/>
        <end position="23"/>
    </location>
</feature>
<dbReference type="InterPro" id="IPR014001">
    <property type="entry name" value="Helicase_ATP-bd"/>
</dbReference>
<dbReference type="PROSITE" id="PS51192">
    <property type="entry name" value="HELICASE_ATP_BIND_1"/>
    <property type="match status" value="1"/>
</dbReference>
<dbReference type="PROSITE" id="PS51194">
    <property type="entry name" value="HELICASE_CTER"/>
    <property type="match status" value="1"/>
</dbReference>
<dbReference type="SMART" id="SM00487">
    <property type="entry name" value="DEXDc"/>
    <property type="match status" value="1"/>
</dbReference>
<evidence type="ECO:0000313" key="15">
    <source>
        <dbReference type="Proteomes" id="UP001515480"/>
    </source>
</evidence>
<evidence type="ECO:0000256" key="1">
    <source>
        <dbReference type="ARBA" id="ARBA00012552"/>
    </source>
</evidence>
<dbReference type="InterPro" id="IPR050079">
    <property type="entry name" value="DEAD_box_RNA_helicase"/>
</dbReference>
<dbReference type="InterPro" id="IPR027417">
    <property type="entry name" value="P-loop_NTPase"/>
</dbReference>
<evidence type="ECO:0000256" key="3">
    <source>
        <dbReference type="ARBA" id="ARBA00022801"/>
    </source>
</evidence>
<feature type="region of interest" description="Disordered" evidence="10">
    <location>
        <begin position="396"/>
        <end position="430"/>
    </location>
</feature>
<dbReference type="Proteomes" id="UP001515480">
    <property type="component" value="Unassembled WGS sequence"/>
</dbReference>
<dbReference type="Pfam" id="PF00271">
    <property type="entry name" value="Helicase_C"/>
    <property type="match status" value="1"/>
</dbReference>